<evidence type="ECO:0000313" key="1">
    <source>
        <dbReference type="EMBL" id="KAF1966153.1"/>
    </source>
</evidence>
<accession>A0A6A5ULP0</accession>
<keyword evidence="2" id="KW-1185">Reference proteome</keyword>
<name>A0A6A5ULP0_9PLEO</name>
<reference evidence="1" key="1">
    <citation type="journal article" date="2020" name="Stud. Mycol.">
        <title>101 Dothideomycetes genomes: a test case for predicting lifestyles and emergence of pathogens.</title>
        <authorList>
            <person name="Haridas S."/>
            <person name="Albert R."/>
            <person name="Binder M."/>
            <person name="Bloem J."/>
            <person name="Labutti K."/>
            <person name="Salamov A."/>
            <person name="Andreopoulos B."/>
            <person name="Baker S."/>
            <person name="Barry K."/>
            <person name="Bills G."/>
            <person name="Bluhm B."/>
            <person name="Cannon C."/>
            <person name="Castanera R."/>
            <person name="Culley D."/>
            <person name="Daum C."/>
            <person name="Ezra D."/>
            <person name="Gonzalez J."/>
            <person name="Henrissat B."/>
            <person name="Kuo A."/>
            <person name="Liang C."/>
            <person name="Lipzen A."/>
            <person name="Lutzoni F."/>
            <person name="Magnuson J."/>
            <person name="Mondo S."/>
            <person name="Nolan M."/>
            <person name="Ohm R."/>
            <person name="Pangilinan J."/>
            <person name="Park H.-J."/>
            <person name="Ramirez L."/>
            <person name="Alfaro M."/>
            <person name="Sun H."/>
            <person name="Tritt A."/>
            <person name="Yoshinaga Y."/>
            <person name="Zwiers L.-H."/>
            <person name="Turgeon B."/>
            <person name="Goodwin S."/>
            <person name="Spatafora J."/>
            <person name="Crous P."/>
            <person name="Grigoriev I."/>
        </authorList>
    </citation>
    <scope>NUCLEOTIDE SEQUENCE</scope>
    <source>
        <strain evidence="1">CBS 107.79</strain>
    </source>
</reference>
<dbReference type="EMBL" id="ML976750">
    <property type="protein sequence ID" value="KAF1966153.1"/>
    <property type="molecule type" value="Genomic_DNA"/>
</dbReference>
<evidence type="ECO:0000313" key="2">
    <source>
        <dbReference type="Proteomes" id="UP000800036"/>
    </source>
</evidence>
<dbReference type="OrthoDB" id="3799185at2759"/>
<dbReference type="Proteomes" id="UP000800036">
    <property type="component" value="Unassembled WGS sequence"/>
</dbReference>
<protein>
    <submittedName>
        <fullName evidence="1">Uncharacterized protein</fullName>
    </submittedName>
</protein>
<gene>
    <name evidence="1" type="ORF">BU23DRAFT_560476</name>
</gene>
<organism evidence="1 2">
    <name type="scientific">Bimuria novae-zelandiae CBS 107.79</name>
    <dbReference type="NCBI Taxonomy" id="1447943"/>
    <lineage>
        <taxon>Eukaryota</taxon>
        <taxon>Fungi</taxon>
        <taxon>Dikarya</taxon>
        <taxon>Ascomycota</taxon>
        <taxon>Pezizomycotina</taxon>
        <taxon>Dothideomycetes</taxon>
        <taxon>Pleosporomycetidae</taxon>
        <taxon>Pleosporales</taxon>
        <taxon>Massarineae</taxon>
        <taxon>Didymosphaeriaceae</taxon>
        <taxon>Bimuria</taxon>
    </lineage>
</organism>
<proteinExistence type="predicted"/>
<sequence length="72" mass="7858">MPIKPDTAASHLMYLCDSPLPELFKELGGQGTKERDQIIEQMGLRYAMGYSSSSGVDRLAVLTMGGANVSWH</sequence>
<dbReference type="AlphaFoldDB" id="A0A6A5ULP0"/>